<dbReference type="EMBL" id="LDOU01000006">
    <property type="protein sequence ID" value="KLV10299.1"/>
    <property type="molecule type" value="Genomic_DNA"/>
</dbReference>
<dbReference type="PANTHER" id="PTHR45436:SF5">
    <property type="entry name" value="SENSOR HISTIDINE KINASE TRCS"/>
    <property type="match status" value="1"/>
</dbReference>
<comment type="subcellular location">
    <subcellularLocation>
        <location evidence="2">Membrane</location>
    </subcellularLocation>
</comment>
<evidence type="ECO:0000259" key="12">
    <source>
        <dbReference type="PROSITE" id="PS50109"/>
    </source>
</evidence>
<organism evidence="14 15">
    <name type="scientific">Photobacterium ganghwense</name>
    <dbReference type="NCBI Taxonomy" id="320778"/>
    <lineage>
        <taxon>Bacteria</taxon>
        <taxon>Pseudomonadati</taxon>
        <taxon>Pseudomonadota</taxon>
        <taxon>Gammaproteobacteria</taxon>
        <taxon>Vibrionales</taxon>
        <taxon>Vibrionaceae</taxon>
        <taxon>Photobacterium</taxon>
    </lineage>
</organism>
<keyword evidence="5" id="KW-0808">Transferase</keyword>
<sequence>MQINPASSPLPSLRSRLLLAAAVWLLGITAAASYVVPTFIKSYLVDQEKEQLYLYMDELTAMVDVDSTRNVIAPKRLSNPRFQQPYSGLYWSLSINGLELRSRSLWDTRIQGDEENGYTGPNQQSLLVVKRQFFLPEKEEPVDVVIAANQEPLLHTLKQLTNGLWMILTVMVIGILILIWFQVSWSLLPLRRLQQKLKQVRDGEASELSGRYPAEIHPVVDDLNALLFHYQEVLERARNHAGNLSHALKTPIAVLHNEVGKLPPEEKDRLQPTLAQLQQHIDYHLGRARMAGAANILAAKTAPSVRVDAISMAMDKVYVERDLILVNELDSDLMVAVEKRDLDEILGNLIENSYKWATSLIRVHQLPPTPGTKTTESDRDTVTIVIDDDGPGIDAQACQDAMKRGVRLDETTPGTGLGLSIVAELTHTYRGRLGLEKSPLGGLRATVQLPKPRN</sequence>
<evidence type="ECO:0000256" key="11">
    <source>
        <dbReference type="SAM" id="Phobius"/>
    </source>
</evidence>
<evidence type="ECO:0000313" key="14">
    <source>
        <dbReference type="EMBL" id="KLV10299.1"/>
    </source>
</evidence>
<dbReference type="SUPFAM" id="SSF55874">
    <property type="entry name" value="ATPase domain of HSP90 chaperone/DNA topoisomerase II/histidine kinase"/>
    <property type="match status" value="1"/>
</dbReference>
<keyword evidence="8 11" id="KW-1133">Transmembrane helix</keyword>
<dbReference type="InterPro" id="IPR005467">
    <property type="entry name" value="His_kinase_dom"/>
</dbReference>
<dbReference type="GO" id="GO:0005886">
    <property type="term" value="C:plasma membrane"/>
    <property type="evidence" value="ECO:0007669"/>
    <property type="project" value="TreeGrafter"/>
</dbReference>
<keyword evidence="9" id="KW-0902">Two-component regulatory system</keyword>
<dbReference type="InterPro" id="IPR003660">
    <property type="entry name" value="HAMP_dom"/>
</dbReference>
<dbReference type="InterPro" id="IPR050428">
    <property type="entry name" value="TCS_sensor_his_kinase"/>
</dbReference>
<accession>A0A0J1HFC0</accession>
<dbReference type="PRINTS" id="PR00344">
    <property type="entry name" value="BCTRLSENSOR"/>
</dbReference>
<feature type="transmembrane region" description="Helical" evidence="11">
    <location>
        <begin position="164"/>
        <end position="188"/>
    </location>
</feature>
<evidence type="ECO:0000256" key="2">
    <source>
        <dbReference type="ARBA" id="ARBA00004370"/>
    </source>
</evidence>
<evidence type="ECO:0000256" key="1">
    <source>
        <dbReference type="ARBA" id="ARBA00000085"/>
    </source>
</evidence>
<dbReference type="AlphaFoldDB" id="A0A0J1HFC0"/>
<keyword evidence="6 11" id="KW-0812">Transmembrane</keyword>
<evidence type="ECO:0000256" key="7">
    <source>
        <dbReference type="ARBA" id="ARBA00022777"/>
    </source>
</evidence>
<evidence type="ECO:0000256" key="4">
    <source>
        <dbReference type="ARBA" id="ARBA00022553"/>
    </source>
</evidence>
<dbReference type="InterPro" id="IPR003594">
    <property type="entry name" value="HATPase_dom"/>
</dbReference>
<evidence type="ECO:0000256" key="3">
    <source>
        <dbReference type="ARBA" id="ARBA00012438"/>
    </source>
</evidence>
<dbReference type="SMART" id="SM00387">
    <property type="entry name" value="HATPase_c"/>
    <property type="match status" value="1"/>
</dbReference>
<keyword evidence="15" id="KW-1185">Reference proteome</keyword>
<dbReference type="Gene3D" id="1.10.287.130">
    <property type="match status" value="1"/>
</dbReference>
<evidence type="ECO:0000259" key="13">
    <source>
        <dbReference type="PROSITE" id="PS50885"/>
    </source>
</evidence>
<comment type="caution">
    <text evidence="14">The sequence shown here is derived from an EMBL/GenBank/DDBJ whole genome shotgun (WGS) entry which is preliminary data.</text>
</comment>
<dbReference type="Proteomes" id="UP000035909">
    <property type="component" value="Unassembled WGS sequence"/>
</dbReference>
<dbReference type="InterPro" id="IPR004358">
    <property type="entry name" value="Sig_transdc_His_kin-like_C"/>
</dbReference>
<dbReference type="PATRIC" id="fig|320778.3.peg.1505"/>
<feature type="domain" description="HAMP" evidence="13">
    <location>
        <begin position="184"/>
        <end position="235"/>
    </location>
</feature>
<keyword evidence="7 14" id="KW-0418">Kinase</keyword>
<feature type="domain" description="Histidine kinase" evidence="12">
    <location>
        <begin position="243"/>
        <end position="453"/>
    </location>
</feature>
<dbReference type="RefSeq" id="WP_047884462.1">
    <property type="nucleotide sequence ID" value="NZ_CP071326.1"/>
</dbReference>
<dbReference type="PROSITE" id="PS50885">
    <property type="entry name" value="HAMP"/>
    <property type="match status" value="1"/>
</dbReference>
<evidence type="ECO:0000256" key="5">
    <source>
        <dbReference type="ARBA" id="ARBA00022679"/>
    </source>
</evidence>
<protein>
    <recommendedName>
        <fullName evidence="3">histidine kinase</fullName>
        <ecNumber evidence="3">2.7.13.3</ecNumber>
    </recommendedName>
</protein>
<evidence type="ECO:0000256" key="6">
    <source>
        <dbReference type="ARBA" id="ARBA00022692"/>
    </source>
</evidence>
<gene>
    <name evidence="14" type="ORF">ABT57_06985</name>
</gene>
<dbReference type="Pfam" id="PF02518">
    <property type="entry name" value="HATPase_c"/>
    <property type="match status" value="1"/>
</dbReference>
<dbReference type="Gene3D" id="3.30.565.10">
    <property type="entry name" value="Histidine kinase-like ATPase, C-terminal domain"/>
    <property type="match status" value="1"/>
</dbReference>
<dbReference type="OrthoDB" id="9809567at2"/>
<keyword evidence="4" id="KW-0597">Phosphoprotein</keyword>
<comment type="catalytic activity">
    <reaction evidence="1">
        <text>ATP + protein L-histidine = ADP + protein N-phospho-L-histidine.</text>
        <dbReference type="EC" id="2.7.13.3"/>
    </reaction>
</comment>
<evidence type="ECO:0000313" key="15">
    <source>
        <dbReference type="Proteomes" id="UP000035909"/>
    </source>
</evidence>
<keyword evidence="10 11" id="KW-0472">Membrane</keyword>
<reference evidence="14 15" key="1">
    <citation type="submission" date="2015-05" db="EMBL/GenBank/DDBJ databases">
        <title>Photobacterium galathea sp. nov.</title>
        <authorList>
            <person name="Machado H."/>
            <person name="Gram L."/>
        </authorList>
    </citation>
    <scope>NUCLEOTIDE SEQUENCE [LARGE SCALE GENOMIC DNA]</scope>
    <source>
        <strain evidence="14 15">DSM 22954</strain>
    </source>
</reference>
<evidence type="ECO:0000256" key="9">
    <source>
        <dbReference type="ARBA" id="ARBA00023012"/>
    </source>
</evidence>
<proteinExistence type="predicted"/>
<evidence type="ECO:0000256" key="8">
    <source>
        <dbReference type="ARBA" id="ARBA00022989"/>
    </source>
</evidence>
<dbReference type="STRING" id="320778.ABT57_06985"/>
<dbReference type="EC" id="2.7.13.3" evidence="3"/>
<evidence type="ECO:0000256" key="10">
    <source>
        <dbReference type="ARBA" id="ARBA00023136"/>
    </source>
</evidence>
<dbReference type="InterPro" id="IPR036890">
    <property type="entry name" value="HATPase_C_sf"/>
</dbReference>
<dbReference type="GO" id="GO:0004673">
    <property type="term" value="F:protein histidine kinase activity"/>
    <property type="evidence" value="ECO:0007669"/>
    <property type="project" value="UniProtKB-EC"/>
</dbReference>
<dbReference type="PANTHER" id="PTHR45436">
    <property type="entry name" value="SENSOR HISTIDINE KINASE YKOH"/>
    <property type="match status" value="1"/>
</dbReference>
<name>A0A0J1HFC0_9GAMM</name>
<dbReference type="PROSITE" id="PS50109">
    <property type="entry name" value="HIS_KIN"/>
    <property type="match status" value="1"/>
</dbReference>
<dbReference type="GO" id="GO:0000160">
    <property type="term" value="P:phosphorelay signal transduction system"/>
    <property type="evidence" value="ECO:0007669"/>
    <property type="project" value="UniProtKB-KW"/>
</dbReference>